<accession>A0A498CUF6</accession>
<feature type="transmembrane region" description="Helical" evidence="2">
    <location>
        <begin position="72"/>
        <end position="94"/>
    </location>
</feature>
<protein>
    <submittedName>
        <fullName evidence="3">Uncharacterized protein</fullName>
    </submittedName>
</protein>
<evidence type="ECO:0000256" key="2">
    <source>
        <dbReference type="SAM" id="Phobius"/>
    </source>
</evidence>
<keyword evidence="4" id="KW-1185">Reference proteome</keyword>
<feature type="region of interest" description="Disordered" evidence="1">
    <location>
        <begin position="1"/>
        <end position="41"/>
    </location>
</feature>
<comment type="caution">
    <text evidence="3">The sequence shown here is derived from an EMBL/GenBank/DDBJ whole genome shotgun (WGS) entry which is preliminary data.</text>
</comment>
<dbReference type="AlphaFoldDB" id="A0A498CUF6"/>
<organism evidence="3 4">
    <name type="scientific">Anaerotruncus massiliensis</name>
    <name type="common">ex Liu et al. 2021</name>
    <dbReference type="NCBI Taxonomy" id="2321404"/>
    <lineage>
        <taxon>Bacteria</taxon>
        <taxon>Bacillati</taxon>
        <taxon>Bacillota</taxon>
        <taxon>Clostridia</taxon>
        <taxon>Eubacteriales</taxon>
        <taxon>Oscillospiraceae</taxon>
        <taxon>Anaerotruncus</taxon>
    </lineage>
</organism>
<keyword evidence="2" id="KW-0812">Transmembrane</keyword>
<dbReference type="RefSeq" id="WP_121585683.1">
    <property type="nucleotide sequence ID" value="NZ_RCHT01000001.1"/>
</dbReference>
<evidence type="ECO:0000256" key="1">
    <source>
        <dbReference type="SAM" id="MobiDB-lite"/>
    </source>
</evidence>
<feature type="transmembrane region" description="Helical" evidence="2">
    <location>
        <begin position="45"/>
        <end position="66"/>
    </location>
</feature>
<keyword evidence="2" id="KW-1133">Transmembrane helix</keyword>
<dbReference type="EMBL" id="RCHT01000001">
    <property type="protein sequence ID" value="RLL14609.1"/>
    <property type="molecule type" value="Genomic_DNA"/>
</dbReference>
<evidence type="ECO:0000313" key="4">
    <source>
        <dbReference type="Proteomes" id="UP000276301"/>
    </source>
</evidence>
<feature type="region of interest" description="Disordered" evidence="1">
    <location>
        <begin position="270"/>
        <end position="295"/>
    </location>
</feature>
<gene>
    <name evidence="3" type="ORF">D4A47_01090</name>
</gene>
<proteinExistence type="predicted"/>
<evidence type="ECO:0000313" key="3">
    <source>
        <dbReference type="EMBL" id="RLL14609.1"/>
    </source>
</evidence>
<sequence length="392" mass="43964">MNNEERIESLETPEEESARSGAPKAESPAPEPASSRKREEPVRRVGTMTMGFALIVTGIVALAAMFKPSLDLVFVFKLSPLIFVLLGVEILYNYFAHKGQKLKYDLLSGFVCFVLIVAGGCLAAVPAAWNYFGPPAMQVREEFHTQLRGRISESLIDERELIGQMYVNAELPYYKQYTPDMSYDELTGDARVYLHINLNGPYHDKESFAKDIQNILSKLDPLGLDIRNLTFRYDGEEVDFGLDLYDRYQLDMKLDELVRRVDADWYHEDEESSARDGFSDESALPPLEPLENDGFSNEWPDRIVYSADGMTAHSYYFDLPVSNPTTVQVDVSTEGGTLDMRIAGPDGTIYFEGYDLSEESGSQTIALPVSGAYQVRLTADEFHGGFTIQNLG</sequence>
<keyword evidence="2" id="KW-0472">Membrane</keyword>
<reference evidence="3 4" key="1">
    <citation type="submission" date="2018-10" db="EMBL/GenBank/DDBJ databases">
        <title>Anaerotruncus faecis sp. nov., isolated from human feces.</title>
        <authorList>
            <person name="Wang Y.-J."/>
        </authorList>
    </citation>
    <scope>NUCLEOTIDE SEQUENCE [LARGE SCALE GENOMIC DNA]</scope>
    <source>
        <strain evidence="3 4">22A2-44</strain>
    </source>
</reference>
<dbReference type="Proteomes" id="UP000276301">
    <property type="component" value="Unassembled WGS sequence"/>
</dbReference>
<feature type="transmembrane region" description="Helical" evidence="2">
    <location>
        <begin position="106"/>
        <end position="129"/>
    </location>
</feature>
<name>A0A498CUF6_9FIRM</name>